<dbReference type="Pfam" id="PF23202">
    <property type="entry name" value="PAH_ZNF598"/>
    <property type="match status" value="1"/>
</dbReference>
<feature type="compositionally biased region" description="Low complexity" evidence="13">
    <location>
        <begin position="659"/>
        <end position="674"/>
    </location>
</feature>
<comment type="pathway">
    <text evidence="3">Protein modification; protein ubiquitination.</text>
</comment>
<feature type="compositionally biased region" description="Low complexity" evidence="13">
    <location>
        <begin position="634"/>
        <end position="647"/>
    </location>
</feature>
<dbReference type="GO" id="GO:0016567">
    <property type="term" value="P:protein ubiquitination"/>
    <property type="evidence" value="ECO:0007669"/>
    <property type="project" value="TreeGrafter"/>
</dbReference>
<evidence type="ECO:0000256" key="11">
    <source>
        <dbReference type="ARBA" id="ARBA00035113"/>
    </source>
</evidence>
<evidence type="ECO:0000256" key="13">
    <source>
        <dbReference type="SAM" id="MobiDB-lite"/>
    </source>
</evidence>
<evidence type="ECO:0000256" key="4">
    <source>
        <dbReference type="ARBA" id="ARBA00012483"/>
    </source>
</evidence>
<dbReference type="Pfam" id="PF23230">
    <property type="entry name" value="zf-C2H2_13"/>
    <property type="match status" value="1"/>
</dbReference>
<dbReference type="PANTHER" id="PTHR22938">
    <property type="entry name" value="ZINC FINGER PROTEIN 598"/>
    <property type="match status" value="1"/>
</dbReference>
<dbReference type="InterPro" id="IPR056437">
    <property type="entry name" value="Znf-C2H2_ZNF598/HEL2"/>
</dbReference>
<dbReference type="EMBL" id="QVQW01000022">
    <property type="protein sequence ID" value="RKU45302.1"/>
    <property type="molecule type" value="Genomic_DNA"/>
</dbReference>
<dbReference type="InterPro" id="IPR041888">
    <property type="entry name" value="RING-HC_ZNF598/HEL2"/>
</dbReference>
<dbReference type="AlphaFoldDB" id="A0A420YBQ1"/>
<dbReference type="EC" id="2.3.2.27" evidence="4"/>
<evidence type="ECO:0000256" key="8">
    <source>
        <dbReference type="ARBA" id="ARBA00022723"/>
    </source>
</evidence>
<dbReference type="InterPro" id="IPR013083">
    <property type="entry name" value="Znf_RING/FYVE/PHD"/>
</dbReference>
<protein>
    <recommendedName>
        <fullName evidence="4">RING-type E3 ubiquitin transferase</fullName>
        <ecNumber evidence="4">2.3.2.27</ecNumber>
    </recommendedName>
</protein>
<keyword evidence="9 12" id="KW-0863">Zinc-finger</keyword>
<dbReference type="Proteomes" id="UP000275385">
    <property type="component" value="Unassembled WGS sequence"/>
</dbReference>
<feature type="domain" description="RING-type" evidence="14">
    <location>
        <begin position="108"/>
        <end position="148"/>
    </location>
</feature>
<evidence type="ECO:0000313" key="16">
    <source>
        <dbReference type="Proteomes" id="UP000275385"/>
    </source>
</evidence>
<evidence type="ECO:0000256" key="12">
    <source>
        <dbReference type="PROSITE-ProRule" id="PRU00175"/>
    </source>
</evidence>
<dbReference type="PANTHER" id="PTHR22938:SF0">
    <property type="entry name" value="E3 UBIQUITIN-PROTEIN LIGASE ZNF598"/>
    <property type="match status" value="1"/>
</dbReference>
<comment type="catalytic activity">
    <reaction evidence="1">
        <text>S-ubiquitinyl-[E2 ubiquitin-conjugating enzyme]-L-cysteine + [acceptor protein]-L-lysine = [E2 ubiquitin-conjugating enzyme]-L-cysteine + N(6)-ubiquitinyl-[acceptor protein]-L-lysine.</text>
        <dbReference type="EC" id="2.3.2.27"/>
    </reaction>
</comment>
<evidence type="ECO:0000259" key="14">
    <source>
        <dbReference type="PROSITE" id="PS50089"/>
    </source>
</evidence>
<comment type="caution">
    <text evidence="15">The sequence shown here is derived from an EMBL/GenBank/DDBJ whole genome shotgun (WGS) entry which is preliminary data.</text>
</comment>
<proteinExistence type="inferred from homology"/>
<comment type="similarity">
    <text evidence="11">Belongs to the ZNF598/HEL2 family.</text>
</comment>
<dbReference type="SMART" id="SM00355">
    <property type="entry name" value="ZnF_C2H2"/>
    <property type="match status" value="4"/>
</dbReference>
<dbReference type="InterPro" id="IPR057634">
    <property type="entry name" value="PAH_ZNF598/HEL2"/>
</dbReference>
<dbReference type="PROSITE" id="PS50089">
    <property type="entry name" value="ZF_RING_2"/>
    <property type="match status" value="1"/>
</dbReference>
<dbReference type="GO" id="GO:0005737">
    <property type="term" value="C:cytoplasm"/>
    <property type="evidence" value="ECO:0007669"/>
    <property type="project" value="UniProtKB-SubCell"/>
</dbReference>
<gene>
    <name evidence="15" type="ORF">DL546_006770</name>
</gene>
<dbReference type="OrthoDB" id="3838338at2759"/>
<feature type="region of interest" description="Disordered" evidence="13">
    <location>
        <begin position="447"/>
        <end position="487"/>
    </location>
</feature>
<evidence type="ECO:0000256" key="3">
    <source>
        <dbReference type="ARBA" id="ARBA00004906"/>
    </source>
</evidence>
<feature type="region of interest" description="Disordered" evidence="13">
    <location>
        <begin position="374"/>
        <end position="424"/>
    </location>
</feature>
<name>A0A420YBQ1_9PEZI</name>
<feature type="region of interest" description="Disordered" evidence="13">
    <location>
        <begin position="634"/>
        <end position="674"/>
    </location>
</feature>
<keyword evidence="5" id="KW-0963">Cytoplasm</keyword>
<feature type="compositionally biased region" description="Basic and acidic residues" evidence="13">
    <location>
        <begin position="400"/>
        <end position="412"/>
    </location>
</feature>
<feature type="region of interest" description="Disordered" evidence="13">
    <location>
        <begin position="1"/>
        <end position="98"/>
    </location>
</feature>
<evidence type="ECO:0000256" key="9">
    <source>
        <dbReference type="ARBA" id="ARBA00022771"/>
    </source>
</evidence>
<keyword evidence="10" id="KW-0862">Zinc</keyword>
<dbReference type="SUPFAM" id="SSF57850">
    <property type="entry name" value="RING/U-box"/>
    <property type="match status" value="1"/>
</dbReference>
<feature type="compositionally biased region" description="Basic residues" evidence="13">
    <location>
        <begin position="818"/>
        <end position="830"/>
    </location>
</feature>
<feature type="compositionally biased region" description="Low complexity" evidence="13">
    <location>
        <begin position="689"/>
        <end position="707"/>
    </location>
</feature>
<dbReference type="STRING" id="177199.A0A420YBQ1"/>
<dbReference type="PROSITE" id="PS00028">
    <property type="entry name" value="ZINC_FINGER_C2H2_1"/>
    <property type="match status" value="1"/>
</dbReference>
<keyword evidence="7" id="KW-0808">Transferase</keyword>
<sequence>MATNGGATGAGNDAEAPSRPMSSRGRGDKNRGRGRGRGGGGRGRGRGDGARDGAAGRGGKVQGDHSTAGITDAPVPGEPTTSGPKVPNFKQQAQPAAEGEDGEEADVCFICANPVTHSSIAPCNHVTCHICALRMRALYKTKDCPHCRTPAPFVIFTDDTSKRFEDYTPADITSTDDNIGIKYTSEDIVGDTVLLLRYNCPDDSCDFAGLGWPDLHRHVRSVHHKKMCDLCTRNKKVFTHEHELFADRELQKHMSKGDDKPGAADQTGFKGHPLCGFCGERFYDDDKLYEHCRHKHERCFICDRRDSRQPHYFQDYNALEKHFQKDHFLCLDRECLEKKFVVFESEMDLKAHQISEHGNTLPKDVRRDARHVNLSAFDLRQPYQQERRGGGRGGQGEGSSGRESRGRGRDPNAEPLPASSAQPMRRDEIAFQRQMAIHSAQSVSNRTFGGQLSTSTPAAPTGQSRQGGRPQAASGSAPAPAPSQANQSLMDTMGSLSIQDISAMTPEQRASLTRHGAVIERASNLLGNDATKMATFRSDISSYNKGSMTAEQLIDAFFALFSDTSSTALGTLIREVSDLFEDKNKASALLRAWQNWRAINEDYPSLPGLGGMHGATTSSSGWASAASATPAANNNAATAAAQQRASTRVLRLKHSTRRGSAASGSGSATSSTGAGGINTAAFSRAVAPNSSSSASLSSSAFPALPGAKATSAKPSWNGNASSSRGTATPASRGSTPAAAPTNGYRRPAAPPPARAREDNFPALPAAPKPQTTLFGYGTGAVRRDFGVNRNTGFSWGAGDDAAQASTSHAEPEQDTGGKGKKKKKVLVQWG</sequence>
<accession>A0A420YBQ1</accession>
<dbReference type="InterPro" id="IPR013087">
    <property type="entry name" value="Znf_C2H2_type"/>
</dbReference>
<evidence type="ECO:0000256" key="1">
    <source>
        <dbReference type="ARBA" id="ARBA00000900"/>
    </source>
</evidence>
<dbReference type="GO" id="GO:0043022">
    <property type="term" value="F:ribosome binding"/>
    <property type="evidence" value="ECO:0007669"/>
    <property type="project" value="TreeGrafter"/>
</dbReference>
<evidence type="ECO:0000256" key="5">
    <source>
        <dbReference type="ARBA" id="ARBA00022490"/>
    </source>
</evidence>
<evidence type="ECO:0000256" key="2">
    <source>
        <dbReference type="ARBA" id="ARBA00004496"/>
    </source>
</evidence>
<evidence type="ECO:0000256" key="7">
    <source>
        <dbReference type="ARBA" id="ARBA00022679"/>
    </source>
</evidence>
<dbReference type="Gene3D" id="3.30.40.10">
    <property type="entry name" value="Zinc/RING finger domain, C3HC4 (zinc finger)"/>
    <property type="match status" value="1"/>
</dbReference>
<feature type="compositionally biased region" description="Polar residues" evidence="13">
    <location>
        <begin position="712"/>
        <end position="734"/>
    </location>
</feature>
<dbReference type="Pfam" id="PF13920">
    <property type="entry name" value="zf-C3HC4_3"/>
    <property type="match status" value="1"/>
</dbReference>
<feature type="compositionally biased region" description="Low complexity" evidence="13">
    <location>
        <begin position="1"/>
        <end position="14"/>
    </location>
</feature>
<dbReference type="InterPro" id="IPR044288">
    <property type="entry name" value="ZNF598/HEL2"/>
</dbReference>
<feature type="compositionally biased region" description="Polar residues" evidence="13">
    <location>
        <begin position="447"/>
        <end position="464"/>
    </location>
</feature>
<dbReference type="InterPro" id="IPR001841">
    <property type="entry name" value="Znf_RING"/>
</dbReference>
<feature type="compositionally biased region" description="Low complexity" evidence="13">
    <location>
        <begin position="466"/>
        <end position="487"/>
    </location>
</feature>
<dbReference type="GO" id="GO:0072344">
    <property type="term" value="P:rescue of stalled ribosome"/>
    <property type="evidence" value="ECO:0007669"/>
    <property type="project" value="InterPro"/>
</dbReference>
<keyword evidence="16" id="KW-1185">Reference proteome</keyword>
<evidence type="ECO:0000313" key="15">
    <source>
        <dbReference type="EMBL" id="RKU45302.1"/>
    </source>
</evidence>
<dbReference type="CDD" id="cd16615">
    <property type="entry name" value="RING-HC_ZNF598"/>
    <property type="match status" value="1"/>
</dbReference>
<organism evidence="15 16">
    <name type="scientific">Coniochaeta pulveracea</name>
    <dbReference type="NCBI Taxonomy" id="177199"/>
    <lineage>
        <taxon>Eukaryota</taxon>
        <taxon>Fungi</taxon>
        <taxon>Dikarya</taxon>
        <taxon>Ascomycota</taxon>
        <taxon>Pezizomycotina</taxon>
        <taxon>Sordariomycetes</taxon>
        <taxon>Sordariomycetidae</taxon>
        <taxon>Coniochaetales</taxon>
        <taxon>Coniochaetaceae</taxon>
        <taxon>Coniochaeta</taxon>
    </lineage>
</organism>
<keyword evidence="6" id="KW-0597">Phosphoprotein</keyword>
<feature type="region of interest" description="Disordered" evidence="13">
    <location>
        <begin position="689"/>
        <end position="775"/>
    </location>
</feature>
<feature type="region of interest" description="Disordered" evidence="13">
    <location>
        <begin position="791"/>
        <end position="830"/>
    </location>
</feature>
<dbReference type="GO" id="GO:0061630">
    <property type="term" value="F:ubiquitin protein ligase activity"/>
    <property type="evidence" value="ECO:0007669"/>
    <property type="project" value="UniProtKB-EC"/>
</dbReference>
<reference evidence="15 16" key="1">
    <citation type="submission" date="2018-08" db="EMBL/GenBank/DDBJ databases">
        <title>Draft genome of the lignicolous fungus Coniochaeta pulveracea.</title>
        <authorList>
            <person name="Borstlap C.J."/>
            <person name="De Witt R.N."/>
            <person name="Botha A."/>
            <person name="Volschenk H."/>
        </authorList>
    </citation>
    <scope>NUCLEOTIDE SEQUENCE [LARGE SCALE GENOMIC DNA]</scope>
    <source>
        <strain evidence="15 16">CAB683</strain>
    </source>
</reference>
<comment type="subcellular location">
    <subcellularLocation>
        <location evidence="2">Cytoplasm</location>
    </subcellularLocation>
</comment>
<keyword evidence="8" id="KW-0479">Metal-binding</keyword>
<dbReference type="GO" id="GO:0008270">
    <property type="term" value="F:zinc ion binding"/>
    <property type="evidence" value="ECO:0007669"/>
    <property type="project" value="UniProtKB-KW"/>
</dbReference>
<evidence type="ECO:0000256" key="10">
    <source>
        <dbReference type="ARBA" id="ARBA00022833"/>
    </source>
</evidence>
<evidence type="ECO:0000256" key="6">
    <source>
        <dbReference type="ARBA" id="ARBA00022553"/>
    </source>
</evidence>